<dbReference type="Gene3D" id="3.40.50.200">
    <property type="entry name" value="Peptidase S8/S53 domain"/>
    <property type="match status" value="1"/>
</dbReference>
<evidence type="ECO:0000259" key="5">
    <source>
        <dbReference type="Pfam" id="PF00082"/>
    </source>
</evidence>
<dbReference type="PANTHER" id="PTHR43806:SF7">
    <property type="entry name" value="MEMBRANE-BOUND TRANSCRIPTION FACTOR SITE-1 PROTEASE"/>
    <property type="match status" value="1"/>
</dbReference>
<dbReference type="GO" id="GO:0006508">
    <property type="term" value="P:proteolysis"/>
    <property type="evidence" value="ECO:0007669"/>
    <property type="project" value="UniProtKB-KW"/>
</dbReference>
<evidence type="ECO:0000256" key="1">
    <source>
        <dbReference type="ARBA" id="ARBA00011073"/>
    </source>
</evidence>
<evidence type="ECO:0000313" key="6">
    <source>
        <dbReference type="EMBL" id="GFH33508.1"/>
    </source>
</evidence>
<comment type="caution">
    <text evidence="6">The sequence shown here is derived from an EMBL/GenBank/DDBJ whole genome shotgun (WGS) entry which is preliminary data.</text>
</comment>
<sequence>VLEVTSAGVLMISAIGNDGPLYGTLNNPADAPDVIGVGGIDDDGNIAPFSSRGMTTWELGRGSGRIKPDVMAYSKDVHGSRIQGGCRTLS</sequence>
<proteinExistence type="inferred from homology"/>
<evidence type="ECO:0000313" key="7">
    <source>
        <dbReference type="Proteomes" id="UP000485058"/>
    </source>
</evidence>
<organism evidence="6 7">
    <name type="scientific">Haematococcus lacustris</name>
    <name type="common">Green alga</name>
    <name type="synonym">Haematococcus pluvialis</name>
    <dbReference type="NCBI Taxonomy" id="44745"/>
    <lineage>
        <taxon>Eukaryota</taxon>
        <taxon>Viridiplantae</taxon>
        <taxon>Chlorophyta</taxon>
        <taxon>core chlorophytes</taxon>
        <taxon>Chlorophyceae</taxon>
        <taxon>CS clade</taxon>
        <taxon>Chlamydomonadales</taxon>
        <taxon>Haematococcaceae</taxon>
        <taxon>Haematococcus</taxon>
    </lineage>
</organism>
<dbReference type="InterPro" id="IPR050131">
    <property type="entry name" value="Peptidase_S8_subtilisin-like"/>
</dbReference>
<evidence type="ECO:0000256" key="3">
    <source>
        <dbReference type="ARBA" id="ARBA00022825"/>
    </source>
</evidence>
<dbReference type="GO" id="GO:0005794">
    <property type="term" value="C:Golgi apparatus"/>
    <property type="evidence" value="ECO:0007669"/>
    <property type="project" value="TreeGrafter"/>
</dbReference>
<comment type="caution">
    <text evidence="4">Lacks conserved residue(s) required for the propagation of feature annotation.</text>
</comment>
<keyword evidence="3" id="KW-0720">Serine protease</keyword>
<gene>
    <name evidence="6" type="ORF">HaLaN_32891</name>
</gene>
<accession>A0A6A0ALL5</accession>
<dbReference type="InterPro" id="IPR000209">
    <property type="entry name" value="Peptidase_S8/S53_dom"/>
</dbReference>
<dbReference type="Pfam" id="PF00082">
    <property type="entry name" value="Peptidase_S8"/>
    <property type="match status" value="1"/>
</dbReference>
<dbReference type="InterPro" id="IPR036852">
    <property type="entry name" value="Peptidase_S8/S53_dom_sf"/>
</dbReference>
<comment type="similarity">
    <text evidence="1 4">Belongs to the peptidase S8 family.</text>
</comment>
<feature type="non-terminal residue" evidence="6">
    <location>
        <position position="1"/>
    </location>
</feature>
<protein>
    <submittedName>
        <fullName evidence="6">Peptidase_S8 domain-containing protein</fullName>
    </submittedName>
</protein>
<dbReference type="SUPFAM" id="SSF52743">
    <property type="entry name" value="Subtilisin-like"/>
    <property type="match status" value="1"/>
</dbReference>
<name>A0A6A0ALL5_HAELA</name>
<dbReference type="EMBL" id="BLLF01008752">
    <property type="protein sequence ID" value="GFH33508.1"/>
    <property type="molecule type" value="Genomic_DNA"/>
</dbReference>
<dbReference type="PANTHER" id="PTHR43806">
    <property type="entry name" value="PEPTIDASE S8"/>
    <property type="match status" value="1"/>
</dbReference>
<feature type="non-terminal residue" evidence="6">
    <location>
        <position position="90"/>
    </location>
</feature>
<dbReference type="GO" id="GO:0004252">
    <property type="term" value="F:serine-type endopeptidase activity"/>
    <property type="evidence" value="ECO:0007669"/>
    <property type="project" value="InterPro"/>
</dbReference>
<keyword evidence="3" id="KW-0378">Hydrolase</keyword>
<keyword evidence="2" id="KW-0645">Protease</keyword>
<dbReference type="PROSITE" id="PS51892">
    <property type="entry name" value="SUBTILASE"/>
    <property type="match status" value="1"/>
</dbReference>
<reference evidence="6 7" key="1">
    <citation type="submission" date="2020-02" db="EMBL/GenBank/DDBJ databases">
        <title>Draft genome sequence of Haematococcus lacustris strain NIES-144.</title>
        <authorList>
            <person name="Morimoto D."/>
            <person name="Nakagawa S."/>
            <person name="Yoshida T."/>
            <person name="Sawayama S."/>
        </authorList>
    </citation>
    <scope>NUCLEOTIDE SEQUENCE [LARGE SCALE GENOMIC DNA]</scope>
    <source>
        <strain evidence="6 7">NIES-144</strain>
    </source>
</reference>
<dbReference type="Proteomes" id="UP000485058">
    <property type="component" value="Unassembled WGS sequence"/>
</dbReference>
<dbReference type="AlphaFoldDB" id="A0A6A0ALL5"/>
<evidence type="ECO:0000256" key="4">
    <source>
        <dbReference type="PROSITE-ProRule" id="PRU01240"/>
    </source>
</evidence>
<feature type="domain" description="Peptidase S8/S53" evidence="5">
    <location>
        <begin position="6"/>
        <end position="76"/>
    </location>
</feature>
<evidence type="ECO:0000256" key="2">
    <source>
        <dbReference type="ARBA" id="ARBA00022670"/>
    </source>
</evidence>
<keyword evidence="7" id="KW-1185">Reference proteome</keyword>